<name>A0A816L1P5_BRANA</name>
<keyword evidence="1" id="KW-1133">Transmembrane helix</keyword>
<dbReference type="Proteomes" id="UP001295469">
    <property type="component" value="Chromosome C05"/>
</dbReference>
<evidence type="ECO:0000313" key="2">
    <source>
        <dbReference type="EMBL" id="CAF1929405.1"/>
    </source>
</evidence>
<accession>A0A816L1P5</accession>
<keyword evidence="1" id="KW-0472">Membrane</keyword>
<dbReference type="EMBL" id="HG994369">
    <property type="protein sequence ID" value="CAF1929405.1"/>
    <property type="molecule type" value="Genomic_DNA"/>
</dbReference>
<evidence type="ECO:0000256" key="1">
    <source>
        <dbReference type="SAM" id="Phobius"/>
    </source>
</evidence>
<dbReference type="AlphaFoldDB" id="A0A816L1P5"/>
<sequence length="84" mass="9432">MFCFFEGYSAKSYSNLYIDNMATKKSLSLLLSLLMVFTLISLFPTITGKEGECQPQGKCEGQTPVWTCKTKCIHLGYELGEEFA</sequence>
<proteinExistence type="predicted"/>
<keyword evidence="1" id="KW-0812">Transmembrane</keyword>
<feature type="transmembrane region" description="Helical" evidence="1">
    <location>
        <begin position="27"/>
        <end position="46"/>
    </location>
</feature>
<organism evidence="2">
    <name type="scientific">Brassica napus</name>
    <name type="common">Rape</name>
    <dbReference type="NCBI Taxonomy" id="3708"/>
    <lineage>
        <taxon>Eukaryota</taxon>
        <taxon>Viridiplantae</taxon>
        <taxon>Streptophyta</taxon>
        <taxon>Embryophyta</taxon>
        <taxon>Tracheophyta</taxon>
        <taxon>Spermatophyta</taxon>
        <taxon>Magnoliopsida</taxon>
        <taxon>eudicotyledons</taxon>
        <taxon>Gunneridae</taxon>
        <taxon>Pentapetalae</taxon>
        <taxon>rosids</taxon>
        <taxon>malvids</taxon>
        <taxon>Brassicales</taxon>
        <taxon>Brassicaceae</taxon>
        <taxon>Brassiceae</taxon>
        <taxon>Brassica</taxon>
    </lineage>
</organism>
<gene>
    <name evidence="2" type="ORF">DARMORV10_C05P33040.1</name>
</gene>
<reference evidence="2" key="1">
    <citation type="submission" date="2021-01" db="EMBL/GenBank/DDBJ databases">
        <authorList>
            <consortium name="Genoscope - CEA"/>
            <person name="William W."/>
        </authorList>
    </citation>
    <scope>NUCLEOTIDE SEQUENCE</scope>
</reference>
<protein>
    <submittedName>
        <fullName evidence="2">(rape) hypothetical protein</fullName>
    </submittedName>
</protein>